<keyword evidence="1" id="KW-1133">Transmembrane helix</keyword>
<accession>A0A2T3Z757</accession>
<keyword evidence="1" id="KW-0472">Membrane</keyword>
<evidence type="ECO:0000313" key="3">
    <source>
        <dbReference type="Proteomes" id="UP000240493"/>
    </source>
</evidence>
<keyword evidence="1" id="KW-0812">Transmembrane</keyword>
<dbReference type="EMBL" id="KZ679262">
    <property type="protein sequence ID" value="PTB40600.1"/>
    <property type="molecule type" value="Genomic_DNA"/>
</dbReference>
<evidence type="ECO:0000256" key="1">
    <source>
        <dbReference type="SAM" id="Phobius"/>
    </source>
</evidence>
<protein>
    <submittedName>
        <fullName evidence="2">Uncharacterized protein</fullName>
    </submittedName>
</protein>
<sequence>MVSDWHVIGAAFLHLCLICLVGICLFKNYYRREPRLQHQSTDWSIIAPCRCCWIPNCLAAQMMHDLPPARKWNSWSVAVSTLINAG</sequence>
<proteinExistence type="predicted"/>
<organism evidence="2 3">
    <name type="scientific">Trichoderma asperellum (strain ATCC 204424 / CBS 433.97 / NBRC 101777)</name>
    <dbReference type="NCBI Taxonomy" id="1042311"/>
    <lineage>
        <taxon>Eukaryota</taxon>
        <taxon>Fungi</taxon>
        <taxon>Dikarya</taxon>
        <taxon>Ascomycota</taxon>
        <taxon>Pezizomycotina</taxon>
        <taxon>Sordariomycetes</taxon>
        <taxon>Hypocreomycetidae</taxon>
        <taxon>Hypocreales</taxon>
        <taxon>Hypocreaceae</taxon>
        <taxon>Trichoderma</taxon>
    </lineage>
</organism>
<name>A0A2T3Z757_TRIA4</name>
<dbReference type="AlphaFoldDB" id="A0A2T3Z757"/>
<keyword evidence="3" id="KW-1185">Reference proteome</keyword>
<feature type="transmembrane region" description="Helical" evidence="1">
    <location>
        <begin position="6"/>
        <end position="26"/>
    </location>
</feature>
<evidence type="ECO:0000313" key="2">
    <source>
        <dbReference type="EMBL" id="PTB40600.1"/>
    </source>
</evidence>
<reference evidence="2 3" key="1">
    <citation type="submission" date="2016-07" db="EMBL/GenBank/DDBJ databases">
        <title>Multiple horizontal gene transfer events from other fungi enriched the ability of initially mycotrophic Trichoderma (Ascomycota) to feed on dead plant biomass.</title>
        <authorList>
            <consortium name="DOE Joint Genome Institute"/>
            <person name="Aerts A."/>
            <person name="Atanasova L."/>
            <person name="Chenthamara K."/>
            <person name="Zhang J."/>
            <person name="Grujic M."/>
            <person name="Henrissat B."/>
            <person name="Kuo A."/>
            <person name="Salamov A."/>
            <person name="Lipzen A."/>
            <person name="Labutti K."/>
            <person name="Barry K."/>
            <person name="Miao Y."/>
            <person name="Rahimi M.J."/>
            <person name="Shen Q."/>
            <person name="Grigoriev I.V."/>
            <person name="Kubicek C.P."/>
            <person name="Druzhinina I.S."/>
        </authorList>
    </citation>
    <scope>NUCLEOTIDE SEQUENCE [LARGE SCALE GENOMIC DNA]</scope>
    <source>
        <strain evidence="2 3">CBS 433.97</strain>
    </source>
</reference>
<gene>
    <name evidence="2" type="ORF">M441DRAFT_409010</name>
</gene>
<dbReference type="Proteomes" id="UP000240493">
    <property type="component" value="Unassembled WGS sequence"/>
</dbReference>